<dbReference type="HOGENOM" id="CLU_3166805_0_0_3"/>
<reference evidence="1 2" key="1">
    <citation type="submission" date="2008-07" db="EMBL/GenBank/DDBJ databases">
        <authorList>
            <person name="Tandeau de Marsac N."/>
            <person name="Ferriera S."/>
            <person name="Johnson J."/>
            <person name="Kravitz S."/>
            <person name="Beeson K."/>
            <person name="Sutton G."/>
            <person name="Rogers Y.-H."/>
            <person name="Friedman R."/>
            <person name="Frazier M."/>
            <person name="Venter J.C."/>
        </authorList>
    </citation>
    <scope>NUCLEOTIDE SEQUENCE [LARGE SCALE GENOMIC DNA]</scope>
    <source>
        <strain evidence="1 2">PCC 7420</strain>
    </source>
</reference>
<sequence>MPLQGFLQIIQQASGEADYTYRSLGYASSFQLFTIIQLEISCLAFKP</sequence>
<dbReference type="EMBL" id="DS989848">
    <property type="protein sequence ID" value="EDX75602.1"/>
    <property type="molecule type" value="Genomic_DNA"/>
</dbReference>
<accession>B4VR22</accession>
<organism evidence="1 2">
    <name type="scientific">Coleofasciculus chthonoplastes PCC 7420</name>
    <dbReference type="NCBI Taxonomy" id="118168"/>
    <lineage>
        <taxon>Bacteria</taxon>
        <taxon>Bacillati</taxon>
        <taxon>Cyanobacteriota</taxon>
        <taxon>Cyanophyceae</taxon>
        <taxon>Coleofasciculales</taxon>
        <taxon>Coleofasciculaceae</taxon>
        <taxon>Coleofasciculus</taxon>
    </lineage>
</organism>
<dbReference type="Proteomes" id="UP000003835">
    <property type="component" value="Unassembled WGS sequence"/>
</dbReference>
<protein>
    <submittedName>
        <fullName evidence="1">Uncharacterized protein</fullName>
    </submittedName>
</protein>
<dbReference type="AlphaFoldDB" id="B4VR22"/>
<dbReference type="RefSeq" id="WP_006100743.1">
    <property type="nucleotide sequence ID" value="NZ_DS989848.1"/>
</dbReference>
<gene>
    <name evidence="1" type="ORF">MC7420_6257</name>
</gene>
<evidence type="ECO:0000313" key="1">
    <source>
        <dbReference type="EMBL" id="EDX75602.1"/>
    </source>
</evidence>
<evidence type="ECO:0000313" key="2">
    <source>
        <dbReference type="Proteomes" id="UP000003835"/>
    </source>
</evidence>
<proteinExistence type="predicted"/>
<keyword evidence="2" id="KW-1185">Reference proteome</keyword>
<name>B4VR22_9CYAN</name>